<evidence type="ECO:0000313" key="1">
    <source>
        <dbReference type="EMBL" id="MBU9724123.1"/>
    </source>
</evidence>
<organism evidence="1 2">
    <name type="scientific">Evansella alkalicola</name>
    <dbReference type="NCBI Taxonomy" id="745819"/>
    <lineage>
        <taxon>Bacteria</taxon>
        <taxon>Bacillati</taxon>
        <taxon>Bacillota</taxon>
        <taxon>Bacilli</taxon>
        <taxon>Bacillales</taxon>
        <taxon>Bacillaceae</taxon>
        <taxon>Evansella</taxon>
    </lineage>
</organism>
<protein>
    <submittedName>
        <fullName evidence="1">Uncharacterized protein</fullName>
    </submittedName>
</protein>
<keyword evidence="2" id="KW-1185">Reference proteome</keyword>
<proteinExistence type="predicted"/>
<gene>
    <name evidence="1" type="ORF">KS407_22115</name>
</gene>
<reference evidence="1 2" key="1">
    <citation type="submission" date="2021-06" db="EMBL/GenBank/DDBJ databases">
        <title>Bacillus sp. RD4P76, an endophyte from a halophyte.</title>
        <authorList>
            <person name="Sun J.-Q."/>
        </authorList>
    </citation>
    <scope>NUCLEOTIDE SEQUENCE [LARGE SCALE GENOMIC DNA]</scope>
    <source>
        <strain evidence="1 2">JCM 17098</strain>
    </source>
</reference>
<dbReference type="EMBL" id="JAHQCR010000088">
    <property type="protein sequence ID" value="MBU9724123.1"/>
    <property type="molecule type" value="Genomic_DNA"/>
</dbReference>
<comment type="caution">
    <text evidence="1">The sequence shown here is derived from an EMBL/GenBank/DDBJ whole genome shotgun (WGS) entry which is preliminary data.</text>
</comment>
<dbReference type="RefSeq" id="WP_088074930.1">
    <property type="nucleotide sequence ID" value="NZ_JAHQCR010000088.1"/>
</dbReference>
<dbReference type="Proteomes" id="UP000790580">
    <property type="component" value="Unassembled WGS sequence"/>
</dbReference>
<sequence>MSEQKELEVVEQEETKIEIRDPNSTDIMTVFRVIGKMKIRKELSSLGKRVAEMNRLYREGNKLNSKEEKTNTETAKARQLLDEAEEIQTELGMEWPFIILENIDKAEADVYKFLASLIGKSEKEYKQMHASNTLQIIFEIKNNEQWVKVFTDALKLLRK</sequence>
<accession>A0ABS6JZU9</accession>
<evidence type="ECO:0000313" key="2">
    <source>
        <dbReference type="Proteomes" id="UP000790580"/>
    </source>
</evidence>
<name>A0ABS6JZU9_9BACI</name>